<evidence type="ECO:0000256" key="1">
    <source>
        <dbReference type="SAM" id="MobiDB-lite"/>
    </source>
</evidence>
<dbReference type="Proteomes" id="UP000735302">
    <property type="component" value="Unassembled WGS sequence"/>
</dbReference>
<evidence type="ECO:0000313" key="2">
    <source>
        <dbReference type="EMBL" id="GFO40088.1"/>
    </source>
</evidence>
<accession>A0AAV4D7Q4</accession>
<dbReference type="EMBL" id="BLXT01007574">
    <property type="protein sequence ID" value="GFO40088.1"/>
    <property type="molecule type" value="Genomic_DNA"/>
</dbReference>
<reference evidence="2 3" key="1">
    <citation type="journal article" date="2021" name="Elife">
        <title>Chloroplast acquisition without the gene transfer in kleptoplastic sea slugs, Plakobranchus ocellatus.</title>
        <authorList>
            <person name="Maeda T."/>
            <person name="Takahashi S."/>
            <person name="Yoshida T."/>
            <person name="Shimamura S."/>
            <person name="Takaki Y."/>
            <person name="Nagai Y."/>
            <person name="Toyoda A."/>
            <person name="Suzuki Y."/>
            <person name="Arimoto A."/>
            <person name="Ishii H."/>
            <person name="Satoh N."/>
            <person name="Nishiyama T."/>
            <person name="Hasebe M."/>
            <person name="Maruyama T."/>
            <person name="Minagawa J."/>
            <person name="Obokata J."/>
            <person name="Shigenobu S."/>
        </authorList>
    </citation>
    <scope>NUCLEOTIDE SEQUENCE [LARGE SCALE GENOMIC DNA]</scope>
</reference>
<gene>
    <name evidence="2" type="ORF">PoB_006659300</name>
</gene>
<name>A0AAV4D7Q4_9GAST</name>
<protein>
    <submittedName>
        <fullName evidence="2">Uncharacterized protein</fullName>
    </submittedName>
</protein>
<feature type="compositionally biased region" description="Pro residues" evidence="1">
    <location>
        <begin position="27"/>
        <end position="36"/>
    </location>
</feature>
<feature type="region of interest" description="Disordered" evidence="1">
    <location>
        <begin position="1"/>
        <end position="42"/>
    </location>
</feature>
<evidence type="ECO:0000313" key="3">
    <source>
        <dbReference type="Proteomes" id="UP000735302"/>
    </source>
</evidence>
<comment type="caution">
    <text evidence="2">The sequence shown here is derived from an EMBL/GenBank/DDBJ whole genome shotgun (WGS) entry which is preliminary data.</text>
</comment>
<keyword evidence="3" id="KW-1185">Reference proteome</keyword>
<organism evidence="2 3">
    <name type="scientific">Plakobranchus ocellatus</name>
    <dbReference type="NCBI Taxonomy" id="259542"/>
    <lineage>
        <taxon>Eukaryota</taxon>
        <taxon>Metazoa</taxon>
        <taxon>Spiralia</taxon>
        <taxon>Lophotrochozoa</taxon>
        <taxon>Mollusca</taxon>
        <taxon>Gastropoda</taxon>
        <taxon>Heterobranchia</taxon>
        <taxon>Euthyneura</taxon>
        <taxon>Panpulmonata</taxon>
        <taxon>Sacoglossa</taxon>
        <taxon>Placobranchoidea</taxon>
        <taxon>Plakobranchidae</taxon>
        <taxon>Plakobranchus</taxon>
    </lineage>
</organism>
<sequence length="114" mass="12750">MSGRNARFNGTKLRKVVRISSTAHPRPATPTVPPIPDPRRPHRRACQDKAATAIRTFKDTARLIQPFPNRHPSGYLWRETWLLEDSSPDPALKAGKEEIREGGSVNRCRGSING</sequence>
<dbReference type="AlphaFoldDB" id="A0AAV4D7Q4"/>
<proteinExistence type="predicted"/>